<accession>A0A1H9HJT3</accession>
<keyword evidence="3" id="KW-0808">Transferase</keyword>
<feature type="transmembrane region" description="Helical" evidence="1">
    <location>
        <begin position="278"/>
        <end position="295"/>
    </location>
</feature>
<keyword evidence="1" id="KW-0472">Membrane</keyword>
<feature type="transmembrane region" description="Helical" evidence="1">
    <location>
        <begin position="82"/>
        <end position="103"/>
    </location>
</feature>
<name>A0A1H9HJT3_9ACTN</name>
<evidence type="ECO:0000259" key="2">
    <source>
        <dbReference type="Pfam" id="PF13231"/>
    </source>
</evidence>
<evidence type="ECO:0000313" key="3">
    <source>
        <dbReference type="EMBL" id="SEQ62565.1"/>
    </source>
</evidence>
<gene>
    <name evidence="3" type="ORF">SAMN05421756_104284</name>
</gene>
<feature type="transmembrane region" description="Helical" evidence="1">
    <location>
        <begin position="140"/>
        <end position="155"/>
    </location>
</feature>
<sequence length="500" mass="52061">MTPVRVPVAAAPAAPAPPFAWRWVTPALVALAVALLATAGRYGYHRDELYFRMLPPAWGYVDQPPLTPLLARTMAALHNSVLVLRLPAVLLAVASTVAVTLLARELGGAARAQGLAAWGFGFGTFTLTFGHLLLTSSVDLLVWEVVVLVTVRAVRRGPRWWWVAGAVAGLGTTNKWLVGVLVVSLLVGLVVSGPRRVLASPALLGAAALAVLLALPDVVWQLRHGLPQLAMGRALAAGNATAVRLTTVPFLVIMVGPLLFVVVVAGAVRLLRAPAWRAYRFLLVALVVAVALTVVGGAQVYYPYGLLAPVFAAGCVPVAAWAERGAGGARRAALAVLVALHVVTNVVIDLPVLPVAVLARTPVPALNQTVRDTFGWPTYVAQVDAVVDTALAADPGTVVLASNYGEAGALVRFGRHPDVPVVSGHAALWDAGGPPAGTRTVVVVGGQLPQVATLFAGCRTVTRLANGTGVDNEEEGEPVAVCTGPTASWADLWPRLRHLG</sequence>
<dbReference type="GO" id="GO:0016757">
    <property type="term" value="F:glycosyltransferase activity"/>
    <property type="evidence" value="ECO:0007669"/>
    <property type="project" value="UniProtKB-KW"/>
</dbReference>
<evidence type="ECO:0000313" key="4">
    <source>
        <dbReference type="Proteomes" id="UP000198504"/>
    </source>
</evidence>
<dbReference type="STRING" id="1036181.SAMN05421756_104284"/>
<feature type="transmembrane region" description="Helical" evidence="1">
    <location>
        <begin position="161"/>
        <end position="191"/>
    </location>
</feature>
<evidence type="ECO:0000256" key="1">
    <source>
        <dbReference type="SAM" id="Phobius"/>
    </source>
</evidence>
<keyword evidence="1" id="KW-0812">Transmembrane</keyword>
<dbReference type="Pfam" id="PF13231">
    <property type="entry name" value="PMT_2"/>
    <property type="match status" value="1"/>
</dbReference>
<feature type="transmembrane region" description="Helical" evidence="1">
    <location>
        <begin position="20"/>
        <end position="44"/>
    </location>
</feature>
<keyword evidence="1" id="KW-1133">Transmembrane helix</keyword>
<feature type="transmembrane region" description="Helical" evidence="1">
    <location>
        <begin position="301"/>
        <end position="322"/>
    </location>
</feature>
<feature type="transmembrane region" description="Helical" evidence="1">
    <location>
        <begin position="334"/>
        <end position="359"/>
    </location>
</feature>
<feature type="transmembrane region" description="Helical" evidence="1">
    <location>
        <begin position="250"/>
        <end position="271"/>
    </location>
</feature>
<organism evidence="3 4">
    <name type="scientific">Microlunatus flavus</name>
    <dbReference type="NCBI Taxonomy" id="1036181"/>
    <lineage>
        <taxon>Bacteria</taxon>
        <taxon>Bacillati</taxon>
        <taxon>Actinomycetota</taxon>
        <taxon>Actinomycetes</taxon>
        <taxon>Propionibacteriales</taxon>
        <taxon>Propionibacteriaceae</taxon>
        <taxon>Microlunatus</taxon>
    </lineage>
</organism>
<dbReference type="Proteomes" id="UP000198504">
    <property type="component" value="Unassembled WGS sequence"/>
</dbReference>
<reference evidence="4" key="1">
    <citation type="submission" date="2016-10" db="EMBL/GenBank/DDBJ databases">
        <authorList>
            <person name="Varghese N."/>
            <person name="Submissions S."/>
        </authorList>
    </citation>
    <scope>NUCLEOTIDE SEQUENCE [LARGE SCALE GENOMIC DNA]</scope>
    <source>
        <strain evidence="4">CGMCC 4.6856</strain>
    </source>
</reference>
<proteinExistence type="predicted"/>
<feature type="domain" description="Glycosyltransferase RgtA/B/C/D-like" evidence="2">
    <location>
        <begin position="62"/>
        <end position="220"/>
    </location>
</feature>
<feature type="transmembrane region" description="Helical" evidence="1">
    <location>
        <begin position="115"/>
        <end position="133"/>
    </location>
</feature>
<dbReference type="InterPro" id="IPR038731">
    <property type="entry name" value="RgtA/B/C-like"/>
</dbReference>
<keyword evidence="4" id="KW-1185">Reference proteome</keyword>
<keyword evidence="3" id="KW-0328">Glycosyltransferase</keyword>
<feature type="transmembrane region" description="Helical" evidence="1">
    <location>
        <begin position="203"/>
        <end position="222"/>
    </location>
</feature>
<dbReference type="EMBL" id="FOFA01000004">
    <property type="protein sequence ID" value="SEQ62565.1"/>
    <property type="molecule type" value="Genomic_DNA"/>
</dbReference>
<dbReference type="AlphaFoldDB" id="A0A1H9HJT3"/>
<protein>
    <submittedName>
        <fullName evidence="3">Dolichyl-phosphate-mannose-protein mannosyltransferase</fullName>
    </submittedName>
</protein>